<evidence type="ECO:0000313" key="2">
    <source>
        <dbReference type="Proteomes" id="UP000291084"/>
    </source>
</evidence>
<protein>
    <submittedName>
        <fullName evidence="1">Uncharacterized protein</fullName>
    </submittedName>
</protein>
<organism evidence="1 2">
    <name type="scientific">Vigna angularis var. angularis</name>
    <dbReference type="NCBI Taxonomy" id="157739"/>
    <lineage>
        <taxon>Eukaryota</taxon>
        <taxon>Viridiplantae</taxon>
        <taxon>Streptophyta</taxon>
        <taxon>Embryophyta</taxon>
        <taxon>Tracheophyta</taxon>
        <taxon>Spermatophyta</taxon>
        <taxon>Magnoliopsida</taxon>
        <taxon>eudicotyledons</taxon>
        <taxon>Gunneridae</taxon>
        <taxon>Pentapetalae</taxon>
        <taxon>rosids</taxon>
        <taxon>fabids</taxon>
        <taxon>Fabales</taxon>
        <taxon>Fabaceae</taxon>
        <taxon>Papilionoideae</taxon>
        <taxon>50 kb inversion clade</taxon>
        <taxon>NPAAA clade</taxon>
        <taxon>indigoferoid/millettioid clade</taxon>
        <taxon>Phaseoleae</taxon>
        <taxon>Vigna</taxon>
    </lineage>
</organism>
<feature type="non-terminal residue" evidence="1">
    <location>
        <position position="70"/>
    </location>
</feature>
<keyword evidence="2" id="KW-1185">Reference proteome</keyword>
<dbReference type="AlphaFoldDB" id="A0A0S3QZD7"/>
<dbReference type="EMBL" id="AP015034">
    <property type="protein sequence ID" value="BAT73671.1"/>
    <property type="molecule type" value="Genomic_DNA"/>
</dbReference>
<gene>
    <name evidence="1" type="primary">Vigan.01G118500</name>
    <name evidence="1" type="ORF">VIGAN_01118500</name>
</gene>
<sequence length="70" mass="7672">MPEIDAGREWTDDAPPSPVNGYGWAPHEVGLYAPYYVTSTSLEYLASRVNIVSTAKDADSILLTVCRPNE</sequence>
<evidence type="ECO:0000313" key="1">
    <source>
        <dbReference type="EMBL" id="BAT73671.1"/>
    </source>
</evidence>
<reference evidence="1 2" key="1">
    <citation type="journal article" date="2015" name="Sci. Rep.">
        <title>The power of single molecule real-time sequencing technology in the de novo assembly of a eukaryotic genome.</title>
        <authorList>
            <person name="Sakai H."/>
            <person name="Naito K."/>
            <person name="Ogiso-Tanaka E."/>
            <person name="Takahashi Y."/>
            <person name="Iseki K."/>
            <person name="Muto C."/>
            <person name="Satou K."/>
            <person name="Teruya K."/>
            <person name="Shiroma A."/>
            <person name="Shimoji M."/>
            <person name="Hirano T."/>
            <person name="Itoh T."/>
            <person name="Kaga A."/>
            <person name="Tomooka N."/>
        </authorList>
    </citation>
    <scope>NUCLEOTIDE SEQUENCE [LARGE SCALE GENOMIC DNA]</scope>
    <source>
        <strain evidence="2">cv. Shumari</strain>
    </source>
</reference>
<accession>A0A0S3QZD7</accession>
<name>A0A0S3QZD7_PHAAN</name>
<dbReference type="Proteomes" id="UP000291084">
    <property type="component" value="Chromosome 1"/>
</dbReference>
<proteinExistence type="predicted"/>